<gene>
    <name evidence="7" type="ORF">U0035_09845</name>
</gene>
<evidence type="ECO:0000259" key="6">
    <source>
        <dbReference type="PROSITE" id="PS50072"/>
    </source>
</evidence>
<keyword evidence="8" id="KW-1185">Reference proteome</keyword>
<dbReference type="SUPFAM" id="SSF50891">
    <property type="entry name" value="Cyclophilin-like"/>
    <property type="match status" value="1"/>
</dbReference>
<evidence type="ECO:0000256" key="4">
    <source>
        <dbReference type="ARBA" id="ARBA00023235"/>
    </source>
</evidence>
<dbReference type="InterPro" id="IPR002130">
    <property type="entry name" value="Cyclophilin-type_PPIase_dom"/>
</dbReference>
<dbReference type="PIRSF" id="PIRSF001467">
    <property type="entry name" value="Peptidylpro_ismrse"/>
    <property type="match status" value="1"/>
</dbReference>
<dbReference type="EMBL" id="CP139960">
    <property type="protein sequence ID" value="WQD40448.1"/>
    <property type="molecule type" value="Genomic_DNA"/>
</dbReference>
<evidence type="ECO:0000256" key="3">
    <source>
        <dbReference type="ARBA" id="ARBA00023110"/>
    </source>
</evidence>
<dbReference type="Proteomes" id="UP001325680">
    <property type="component" value="Chromosome"/>
</dbReference>
<sequence length="231" mass="25544">MIPRIPLIIFSLFVFSCTSQQKLRKADLKKDIALETNYGTIRVRLSDQTPLHRGNFLKLAKSKYYDGVLFHRVIHTFMIQGGDPDSHKAAPGKALGEGGPGYTIPAEFRAALFHKKGVIAAAREGDDVNPQKASSGSQFYIVQGKVWTDGGLDTLEIKRLNGRKIPSEQRDAYKTVGGTPHLDQNYTVFGEVIEGLNVIDTIAAVATSKGKDKDRPLKDVVIKKARLVKRR</sequence>
<keyword evidence="3 5" id="KW-0697">Rotamase</keyword>
<dbReference type="CDD" id="cd00317">
    <property type="entry name" value="cyclophilin"/>
    <property type="match status" value="1"/>
</dbReference>
<dbReference type="RefSeq" id="WP_114792138.1">
    <property type="nucleotide sequence ID" value="NZ_CP139960.1"/>
</dbReference>
<dbReference type="PROSITE" id="PS50072">
    <property type="entry name" value="CSA_PPIASE_2"/>
    <property type="match status" value="1"/>
</dbReference>
<name>A0ABZ0WAX9_9BACT</name>
<protein>
    <recommendedName>
        <fullName evidence="5">Peptidyl-prolyl cis-trans isomerase</fullName>
        <shortName evidence="5">PPIase</shortName>
        <ecNumber evidence="5">5.2.1.8</ecNumber>
    </recommendedName>
</protein>
<dbReference type="InterPro" id="IPR024936">
    <property type="entry name" value="Cyclophilin-type_PPIase"/>
</dbReference>
<dbReference type="EC" id="5.2.1.8" evidence="5"/>
<dbReference type="Gene3D" id="2.40.100.10">
    <property type="entry name" value="Cyclophilin-like"/>
    <property type="match status" value="1"/>
</dbReference>
<evidence type="ECO:0000313" key="8">
    <source>
        <dbReference type="Proteomes" id="UP001325680"/>
    </source>
</evidence>
<reference evidence="7 8" key="1">
    <citation type="submission" date="2023-12" db="EMBL/GenBank/DDBJ databases">
        <title>Genome sequencing and assembly of bacterial species from a model synthetic community.</title>
        <authorList>
            <person name="Hogle S.L."/>
        </authorList>
    </citation>
    <scope>NUCLEOTIDE SEQUENCE [LARGE SCALE GENOMIC DNA]</scope>
    <source>
        <strain evidence="7 8">HAMBI_3031</strain>
    </source>
</reference>
<dbReference type="PRINTS" id="PR00153">
    <property type="entry name" value="CSAPPISMRASE"/>
</dbReference>
<dbReference type="InterPro" id="IPR044666">
    <property type="entry name" value="Cyclophilin_A-like"/>
</dbReference>
<comment type="function">
    <text evidence="1 5">PPIases accelerate the folding of proteins. It catalyzes the cis-trans isomerization of proline imidic peptide bonds in oligopeptides.</text>
</comment>
<feature type="domain" description="PPIase cyclophilin-type" evidence="6">
    <location>
        <begin position="35"/>
        <end position="227"/>
    </location>
</feature>
<dbReference type="InterPro" id="IPR020892">
    <property type="entry name" value="Cyclophilin-type_PPIase_CS"/>
</dbReference>
<evidence type="ECO:0000256" key="2">
    <source>
        <dbReference type="ARBA" id="ARBA00007365"/>
    </source>
</evidence>
<accession>A0ABZ0WAX9</accession>
<comment type="catalytic activity">
    <reaction evidence="5">
        <text>[protein]-peptidylproline (omega=180) = [protein]-peptidylproline (omega=0)</text>
        <dbReference type="Rhea" id="RHEA:16237"/>
        <dbReference type="Rhea" id="RHEA-COMP:10747"/>
        <dbReference type="Rhea" id="RHEA-COMP:10748"/>
        <dbReference type="ChEBI" id="CHEBI:83833"/>
        <dbReference type="ChEBI" id="CHEBI:83834"/>
        <dbReference type="EC" id="5.2.1.8"/>
    </reaction>
</comment>
<proteinExistence type="inferred from homology"/>
<dbReference type="PROSITE" id="PS00170">
    <property type="entry name" value="CSA_PPIASE_1"/>
    <property type="match status" value="1"/>
</dbReference>
<dbReference type="InterPro" id="IPR029000">
    <property type="entry name" value="Cyclophilin-like_dom_sf"/>
</dbReference>
<dbReference type="Pfam" id="PF00160">
    <property type="entry name" value="Pro_isomerase"/>
    <property type="match status" value="1"/>
</dbReference>
<keyword evidence="4 5" id="KW-0413">Isomerase</keyword>
<dbReference type="PANTHER" id="PTHR45625">
    <property type="entry name" value="PEPTIDYL-PROLYL CIS-TRANS ISOMERASE-RELATED"/>
    <property type="match status" value="1"/>
</dbReference>
<evidence type="ECO:0000256" key="5">
    <source>
        <dbReference type="RuleBase" id="RU363019"/>
    </source>
</evidence>
<dbReference type="PROSITE" id="PS51257">
    <property type="entry name" value="PROKAR_LIPOPROTEIN"/>
    <property type="match status" value="1"/>
</dbReference>
<evidence type="ECO:0000256" key="1">
    <source>
        <dbReference type="ARBA" id="ARBA00002388"/>
    </source>
</evidence>
<evidence type="ECO:0000313" key="7">
    <source>
        <dbReference type="EMBL" id="WQD40448.1"/>
    </source>
</evidence>
<organism evidence="7 8">
    <name type="scientific">Niabella yanshanensis</name>
    <dbReference type="NCBI Taxonomy" id="577386"/>
    <lineage>
        <taxon>Bacteria</taxon>
        <taxon>Pseudomonadati</taxon>
        <taxon>Bacteroidota</taxon>
        <taxon>Chitinophagia</taxon>
        <taxon>Chitinophagales</taxon>
        <taxon>Chitinophagaceae</taxon>
        <taxon>Niabella</taxon>
    </lineage>
</organism>
<dbReference type="GO" id="GO:0003755">
    <property type="term" value="F:peptidyl-prolyl cis-trans isomerase activity"/>
    <property type="evidence" value="ECO:0007669"/>
    <property type="project" value="UniProtKB-EC"/>
</dbReference>
<comment type="similarity">
    <text evidence="2 5">Belongs to the cyclophilin-type PPIase family.</text>
</comment>
<dbReference type="PANTHER" id="PTHR45625:SF4">
    <property type="entry name" value="PEPTIDYLPROLYL ISOMERASE DOMAIN AND WD REPEAT-CONTAINING PROTEIN 1"/>
    <property type="match status" value="1"/>
</dbReference>